<evidence type="ECO:0000313" key="5">
    <source>
        <dbReference type="EMBL" id="NDL66528.1"/>
    </source>
</evidence>
<name>A0A7X5KMB3_9FIRM</name>
<evidence type="ECO:0000259" key="3">
    <source>
        <dbReference type="Pfam" id="PF01408"/>
    </source>
</evidence>
<organism evidence="5 6">
    <name type="scientific">Anaerotalea alkaliphila</name>
    <dbReference type="NCBI Taxonomy" id="2662126"/>
    <lineage>
        <taxon>Bacteria</taxon>
        <taxon>Bacillati</taxon>
        <taxon>Bacillota</taxon>
        <taxon>Clostridia</taxon>
        <taxon>Eubacteriales</taxon>
        <taxon>Anaerotalea</taxon>
    </lineage>
</organism>
<dbReference type="InterPro" id="IPR036291">
    <property type="entry name" value="NAD(P)-bd_dom_sf"/>
</dbReference>
<comment type="similarity">
    <text evidence="1">Belongs to the Gfo/Idh/MocA family.</text>
</comment>
<sequence length="345" mass="39239">MRKIRTGIIGFGQISRILHAPMVASHPDFELAGIVQRHGNACQEAYPQATHYTDHLEMLKDESIELVVVASPNHLHYSMAKEALEHGKHVLVEKPFVLHKAEGEELIRLADAVEREIFIFQNRRLDGDFLTVKDLIAKNTLGEIQRFVSTWNLDRPVLPLEQQSRPWKEAELEGNDLLYDLGPHLLDQALQIFGLPLHVEGRLEKERPGTKVADSFAIRMDYDSLVVELEASRAAKEQTPRFHVTGAEGVYEKYGFEVQEAQLSAGMSTEEEDYGVEPEESWGIVRFRDGREEKVPTLPGNYRHFYDNVADVLLFEEQPLVQPAEALLHLELIERLEEAHGPEGK</sequence>
<dbReference type="GO" id="GO:0000166">
    <property type="term" value="F:nucleotide binding"/>
    <property type="evidence" value="ECO:0007669"/>
    <property type="project" value="InterPro"/>
</dbReference>
<dbReference type="Proteomes" id="UP000461585">
    <property type="component" value="Unassembled WGS sequence"/>
</dbReference>
<dbReference type="EMBL" id="JAAEEH010000003">
    <property type="protein sequence ID" value="NDL66528.1"/>
    <property type="molecule type" value="Genomic_DNA"/>
</dbReference>
<feature type="domain" description="GFO/IDH/MocA-like oxidoreductase" evidence="4">
    <location>
        <begin position="129"/>
        <end position="251"/>
    </location>
</feature>
<dbReference type="InterPro" id="IPR000683">
    <property type="entry name" value="Gfo/Idh/MocA-like_OxRdtase_N"/>
</dbReference>
<protein>
    <submittedName>
        <fullName evidence="5">Gfo/Idh/MocA family oxidoreductase</fullName>
    </submittedName>
</protein>
<reference evidence="5 6" key="1">
    <citation type="submission" date="2020-01" db="EMBL/GenBank/DDBJ databases">
        <title>Anaeroalcalibacter tamaniensis gen. nov., sp. nov., moderately halophilic strictly anaerobic fermenter bacterium from mud volcano of Taman peninsula.</title>
        <authorList>
            <person name="Frolova A."/>
            <person name="Merkel A.Y."/>
            <person name="Slobodkin A.I."/>
        </authorList>
    </citation>
    <scope>NUCLEOTIDE SEQUENCE [LARGE SCALE GENOMIC DNA]</scope>
    <source>
        <strain evidence="5 6">F-3ap</strain>
    </source>
</reference>
<evidence type="ECO:0000256" key="1">
    <source>
        <dbReference type="ARBA" id="ARBA00010928"/>
    </source>
</evidence>
<dbReference type="Pfam" id="PF22725">
    <property type="entry name" value="GFO_IDH_MocA_C3"/>
    <property type="match status" value="1"/>
</dbReference>
<dbReference type="SUPFAM" id="SSF51735">
    <property type="entry name" value="NAD(P)-binding Rossmann-fold domains"/>
    <property type="match status" value="1"/>
</dbReference>
<dbReference type="Gene3D" id="3.30.360.10">
    <property type="entry name" value="Dihydrodipicolinate Reductase, domain 2"/>
    <property type="match status" value="1"/>
</dbReference>
<proteinExistence type="inferred from homology"/>
<dbReference type="InterPro" id="IPR051317">
    <property type="entry name" value="Gfo/Idh/MocA_oxidoreduct"/>
</dbReference>
<dbReference type="AlphaFoldDB" id="A0A7X5KMB3"/>
<accession>A0A7X5KMB3</accession>
<evidence type="ECO:0000256" key="2">
    <source>
        <dbReference type="ARBA" id="ARBA00023002"/>
    </source>
</evidence>
<dbReference type="PANTHER" id="PTHR43708">
    <property type="entry name" value="CONSERVED EXPRESSED OXIDOREDUCTASE (EUROFUNG)"/>
    <property type="match status" value="1"/>
</dbReference>
<dbReference type="Pfam" id="PF01408">
    <property type="entry name" value="GFO_IDH_MocA"/>
    <property type="match status" value="1"/>
</dbReference>
<evidence type="ECO:0000313" key="6">
    <source>
        <dbReference type="Proteomes" id="UP000461585"/>
    </source>
</evidence>
<dbReference type="InterPro" id="IPR055170">
    <property type="entry name" value="GFO_IDH_MocA-like_dom"/>
</dbReference>
<comment type="caution">
    <text evidence="5">The sequence shown here is derived from an EMBL/GenBank/DDBJ whole genome shotgun (WGS) entry which is preliminary data.</text>
</comment>
<dbReference type="RefSeq" id="WP_162369257.1">
    <property type="nucleotide sequence ID" value="NZ_JAAEEH010000003.1"/>
</dbReference>
<dbReference type="PANTHER" id="PTHR43708:SF5">
    <property type="entry name" value="CONSERVED EXPRESSED OXIDOREDUCTASE (EUROFUNG)-RELATED"/>
    <property type="match status" value="1"/>
</dbReference>
<keyword evidence="6" id="KW-1185">Reference proteome</keyword>
<dbReference type="SUPFAM" id="SSF55347">
    <property type="entry name" value="Glyceraldehyde-3-phosphate dehydrogenase-like, C-terminal domain"/>
    <property type="match status" value="1"/>
</dbReference>
<keyword evidence="2" id="KW-0560">Oxidoreductase</keyword>
<gene>
    <name evidence="5" type="ORF">GXN74_02035</name>
</gene>
<dbReference type="Gene3D" id="3.40.50.720">
    <property type="entry name" value="NAD(P)-binding Rossmann-like Domain"/>
    <property type="match status" value="1"/>
</dbReference>
<feature type="domain" description="Gfo/Idh/MocA-like oxidoreductase N-terminal" evidence="3">
    <location>
        <begin position="4"/>
        <end position="114"/>
    </location>
</feature>
<evidence type="ECO:0000259" key="4">
    <source>
        <dbReference type="Pfam" id="PF22725"/>
    </source>
</evidence>
<dbReference type="GO" id="GO:0016491">
    <property type="term" value="F:oxidoreductase activity"/>
    <property type="evidence" value="ECO:0007669"/>
    <property type="project" value="UniProtKB-KW"/>
</dbReference>